<proteinExistence type="predicted"/>
<evidence type="ECO:0008006" key="3">
    <source>
        <dbReference type="Google" id="ProtNLM"/>
    </source>
</evidence>
<comment type="caution">
    <text evidence="1">The sequence shown here is derived from an EMBL/GenBank/DDBJ whole genome shotgun (WGS) entry which is preliminary data.</text>
</comment>
<sequence length="207" mass="22461">MTPTQIRSKLLASKCSPVPSQRQVTYCARAAIAATYRNDSDPFVSSQKLIGDSNELEGGQVTPPGLDGGVKATYVAFPGLISALANLANSTDLSNTTEVIIDSTFNTIGSTRGTANGDNPRFEVFALMTNYRGEGYPISYMMIQAAGWFEHQKSLQVLLGTKDVKIAYITAWLKCIANKYRLSPTWVHLDKDASLALSEDITVHVAH</sequence>
<dbReference type="Proteomes" id="UP000243579">
    <property type="component" value="Unassembled WGS sequence"/>
</dbReference>
<name>A0A1V9ZNE0_ACHHY</name>
<protein>
    <recommendedName>
        <fullName evidence="3">MULE transposase domain-containing protein</fullName>
    </recommendedName>
</protein>
<evidence type="ECO:0000313" key="2">
    <source>
        <dbReference type="Proteomes" id="UP000243579"/>
    </source>
</evidence>
<organism evidence="1 2">
    <name type="scientific">Achlya hypogyna</name>
    <name type="common">Oomycete</name>
    <name type="synonym">Protoachlya hypogyna</name>
    <dbReference type="NCBI Taxonomy" id="1202772"/>
    <lineage>
        <taxon>Eukaryota</taxon>
        <taxon>Sar</taxon>
        <taxon>Stramenopiles</taxon>
        <taxon>Oomycota</taxon>
        <taxon>Saprolegniomycetes</taxon>
        <taxon>Saprolegniales</taxon>
        <taxon>Achlyaceae</taxon>
        <taxon>Achlya</taxon>
    </lineage>
</organism>
<dbReference type="EMBL" id="JNBR01000056">
    <property type="protein sequence ID" value="OQR99504.1"/>
    <property type="molecule type" value="Genomic_DNA"/>
</dbReference>
<reference evidence="1 2" key="1">
    <citation type="journal article" date="2014" name="Genome Biol. Evol.">
        <title>The secreted proteins of Achlya hypogyna and Thraustotheca clavata identify the ancestral oomycete secretome and reveal gene acquisitions by horizontal gene transfer.</title>
        <authorList>
            <person name="Misner I."/>
            <person name="Blouin N."/>
            <person name="Leonard G."/>
            <person name="Richards T.A."/>
            <person name="Lane C.E."/>
        </authorList>
    </citation>
    <scope>NUCLEOTIDE SEQUENCE [LARGE SCALE GENOMIC DNA]</scope>
    <source>
        <strain evidence="1 2">ATCC 48635</strain>
    </source>
</reference>
<keyword evidence="2" id="KW-1185">Reference proteome</keyword>
<evidence type="ECO:0000313" key="1">
    <source>
        <dbReference type="EMBL" id="OQR99504.1"/>
    </source>
</evidence>
<dbReference type="AlphaFoldDB" id="A0A1V9ZNE0"/>
<gene>
    <name evidence="1" type="ORF">ACHHYP_05963</name>
</gene>
<accession>A0A1V9ZNE0</accession>
<dbReference type="OrthoDB" id="3049698at2759"/>